<evidence type="ECO:0000313" key="3">
    <source>
        <dbReference type="Proteomes" id="UP000238390"/>
    </source>
</evidence>
<accession>A0A2R3J294</accession>
<name>A0A2R3J294_9PSED</name>
<dbReference type="AlphaFoldDB" id="A0A2R3J294"/>
<gene>
    <name evidence="2" type="ORF">CSB93_5294</name>
</gene>
<evidence type="ECO:0000313" key="2">
    <source>
        <dbReference type="EMBL" id="AVK08311.1"/>
    </source>
</evidence>
<protein>
    <submittedName>
        <fullName evidence="2">Uncharacterized protein</fullName>
    </submittedName>
</protein>
<keyword evidence="3" id="KW-1185">Reference proteome</keyword>
<proteinExistence type="predicted"/>
<evidence type="ECO:0000256" key="1">
    <source>
        <dbReference type="SAM" id="MobiDB-lite"/>
    </source>
</evidence>
<feature type="region of interest" description="Disordered" evidence="1">
    <location>
        <begin position="1"/>
        <end position="46"/>
    </location>
</feature>
<dbReference type="Proteomes" id="UP000238390">
    <property type="component" value="Chromosome"/>
</dbReference>
<sequence length="46" mass="4880">MRHEAGASPRRGALSCLRARREKPPLSSLPATRDKTRVPASVAGAP</sequence>
<organism evidence="2 3">
    <name type="scientific">Pseudomonas paraeruginosa</name>
    <dbReference type="NCBI Taxonomy" id="2994495"/>
    <lineage>
        <taxon>Bacteria</taxon>
        <taxon>Pseudomonadati</taxon>
        <taxon>Pseudomonadota</taxon>
        <taxon>Gammaproteobacteria</taxon>
        <taxon>Pseudomonadales</taxon>
        <taxon>Pseudomonadaceae</taxon>
        <taxon>Pseudomonas</taxon>
    </lineage>
</organism>
<dbReference type="EMBL" id="CP027169">
    <property type="protein sequence ID" value="AVK08311.1"/>
    <property type="molecule type" value="Genomic_DNA"/>
</dbReference>
<reference evidence="2 3" key="1">
    <citation type="submission" date="2018-02" db="EMBL/GenBank/DDBJ databases">
        <title>FDA/CDC Antimicrobial Resistant Isolate Bank Genome Sequencing.</title>
        <authorList>
            <person name="Benahmed F.H."/>
            <person name="Lutgring J.D."/>
            <person name="Yoo B."/>
            <person name="Machado M."/>
            <person name="Brown A."/>
            <person name="McAllister G."/>
            <person name="Perry A."/>
            <person name="Halpin A.L."/>
            <person name="Vavikolanu K."/>
            <person name="Ott S."/>
            <person name="Zhao X."/>
            <person name="Tallon L.J."/>
            <person name="Sadzewicz L."/>
            <person name="Aluvathingal J."/>
            <person name="Nadendla S."/>
            <person name="Voskania-kordi A."/>
            <person name="Simonyan V."/>
            <person name="Patel J."/>
            <person name="Shawar R.M."/>
        </authorList>
    </citation>
    <scope>NUCLEOTIDE SEQUENCE [LARGE SCALE GENOMIC DNA]</scope>
    <source>
        <strain evidence="2 3">AR_0356</strain>
    </source>
</reference>